<organism evidence="2 3">
    <name type="scientific">Anaeramoeba flamelloides</name>
    <dbReference type="NCBI Taxonomy" id="1746091"/>
    <lineage>
        <taxon>Eukaryota</taxon>
        <taxon>Metamonada</taxon>
        <taxon>Anaeramoebidae</taxon>
        <taxon>Anaeramoeba</taxon>
    </lineage>
</organism>
<dbReference type="Gene3D" id="1.10.418.10">
    <property type="entry name" value="Calponin-like domain"/>
    <property type="match status" value="1"/>
</dbReference>
<proteinExistence type="predicted"/>
<evidence type="ECO:0000256" key="1">
    <source>
        <dbReference type="SAM" id="MobiDB-lite"/>
    </source>
</evidence>
<dbReference type="EMBL" id="JAOAOG010000018">
    <property type="protein sequence ID" value="KAJ6254607.1"/>
    <property type="molecule type" value="Genomic_DNA"/>
</dbReference>
<feature type="compositionally biased region" description="Basic and acidic residues" evidence="1">
    <location>
        <begin position="246"/>
        <end position="256"/>
    </location>
</feature>
<dbReference type="Proteomes" id="UP001150062">
    <property type="component" value="Unassembled WGS sequence"/>
</dbReference>
<comment type="caution">
    <text evidence="2">The sequence shown here is derived from an EMBL/GenBank/DDBJ whole genome shotgun (WGS) entry which is preliminary data.</text>
</comment>
<feature type="region of interest" description="Disordered" evidence="1">
    <location>
        <begin position="343"/>
        <end position="373"/>
    </location>
</feature>
<sequence length="820" mass="96773">MFLLKPSHSNSTIKKAHQHPFIKKIQKVSAPRDKEITRSDTALLWMRKVLGVSDLTLSEAFAHEGYCLLNVINVICPTKYNKFCQMNQTKQMHYHNLREYKKTVKLLGLGKNNFFKIAKLLEGDGEQTEKLVNSVLFLKKQYEKEGVIKMKAFPDRTFHFVNKTEDVYQEESDEDLADLFEDTIEGVAAPEEFINKVFVKKFDYSLHSYTNLFYYAKKKIQNKKKKKRKQLSKNKKHKHKRKKTHHQSETESEKKKSEHKHKKKHKHKSKFKRKHKSELRHKEKHKHEHEHKHKHNKTQSVSLRNFQDLDLSVKERQTDPINKIMIKKDNGVMLQSQNNANKKTLKKAKRHASLPNFGTDNKKEGQRTKVNQTEENECIDLFGSFSGVSDDEYDEYERSSSVLSVSRSNSSKSVQMCRIRRKSINESENGNENEKSERVKIKKKKDQKKKKLKFPTKQNLKKKTKLQEGEYPFDLFNLENMGESVYCQNDLKDTFLNLNKPTHNWYIYEMYFGMNLLNGKNSKTLLSKTTLSDKNEYIDKTYKSALKSYKIAKNYLKLGRVRFTVKLSQTKYQNYEQAHLVIDQNGFKIFNTCYDQTASHKWKTFYSYGMSKQKLDLASIEIFQSNTFYQIKFESSLEKWITLFTLILFNINAMSKTNNTIGKNENKILPNPNQFKILSFPRLIYPNKNFIKKLSSFSQIDQKNPTNSINQYWENGGVNFEICLLINKHYPIQPSFLKLRKNKLKIRTSDLKKLSIDWKQGIKVYKNNSNRKLFRLVWEKNNQQYTCEPSILILTKSGSDRSLIYRSIYYFDKQSGSSNK</sequence>
<evidence type="ECO:0000313" key="2">
    <source>
        <dbReference type="EMBL" id="KAJ6254607.1"/>
    </source>
</evidence>
<accession>A0ABQ8ZD37</accession>
<keyword evidence="3" id="KW-1185">Reference proteome</keyword>
<name>A0ABQ8ZD37_9EUKA</name>
<feature type="region of interest" description="Disordered" evidence="1">
    <location>
        <begin position="220"/>
        <end position="305"/>
    </location>
</feature>
<feature type="region of interest" description="Disordered" evidence="1">
    <location>
        <begin position="414"/>
        <end position="460"/>
    </location>
</feature>
<feature type="compositionally biased region" description="Basic residues" evidence="1">
    <location>
        <begin position="257"/>
        <end position="297"/>
    </location>
</feature>
<feature type="compositionally biased region" description="Basic residues" evidence="1">
    <location>
        <begin position="343"/>
        <end position="352"/>
    </location>
</feature>
<feature type="compositionally biased region" description="Basic residues" evidence="1">
    <location>
        <begin position="440"/>
        <end position="460"/>
    </location>
</feature>
<feature type="compositionally biased region" description="Basic residues" evidence="1">
    <location>
        <begin position="220"/>
        <end position="245"/>
    </location>
</feature>
<protein>
    <submittedName>
        <fullName evidence="2">Fetuin</fullName>
    </submittedName>
</protein>
<dbReference type="InterPro" id="IPR036872">
    <property type="entry name" value="CH_dom_sf"/>
</dbReference>
<reference evidence="2" key="1">
    <citation type="submission" date="2022-08" db="EMBL/GenBank/DDBJ databases">
        <title>Novel sulfate-reducing endosymbionts in the free-living metamonad Anaeramoeba.</title>
        <authorList>
            <person name="Jerlstrom-Hultqvist J."/>
            <person name="Cepicka I."/>
            <person name="Gallot-Lavallee L."/>
            <person name="Salas-Leiva D."/>
            <person name="Curtis B.A."/>
            <person name="Zahonova K."/>
            <person name="Pipaliya S."/>
            <person name="Dacks J."/>
            <person name="Roger A.J."/>
        </authorList>
    </citation>
    <scope>NUCLEOTIDE SEQUENCE</scope>
    <source>
        <strain evidence="2">Schooner1</strain>
    </source>
</reference>
<gene>
    <name evidence="2" type="ORF">M0813_12209</name>
</gene>
<evidence type="ECO:0000313" key="3">
    <source>
        <dbReference type="Proteomes" id="UP001150062"/>
    </source>
</evidence>